<dbReference type="PATRIC" id="fig|1229493.5.peg.3854"/>
<organism evidence="1 2">
    <name type="scientific">Vibrio owensii CAIM 1854 = LMG 25443</name>
    <dbReference type="NCBI Taxonomy" id="1229493"/>
    <lineage>
        <taxon>Bacteria</taxon>
        <taxon>Pseudomonadati</taxon>
        <taxon>Pseudomonadota</taxon>
        <taxon>Gammaproteobacteria</taxon>
        <taxon>Vibrionales</taxon>
        <taxon>Vibrionaceae</taxon>
        <taxon>Vibrio</taxon>
    </lineage>
</organism>
<dbReference type="InterPro" id="IPR058979">
    <property type="entry name" value="LysC-like"/>
</dbReference>
<evidence type="ECO:0000313" key="1">
    <source>
        <dbReference type="EMBL" id="KIF51022.1"/>
    </source>
</evidence>
<comment type="caution">
    <text evidence="1">The sequence shown here is derived from an EMBL/GenBank/DDBJ whole genome shotgun (WGS) entry which is preliminary data.</text>
</comment>
<dbReference type="Pfam" id="PF23793">
    <property type="entry name" value="LysC"/>
    <property type="match status" value="1"/>
</dbReference>
<dbReference type="RefSeq" id="WP_020195235.1">
    <property type="nucleotide sequence ID" value="NZ_BAOH01000018.1"/>
</dbReference>
<reference evidence="1 2" key="1">
    <citation type="submission" date="2014-07" db="EMBL/GenBank/DDBJ databases">
        <title>Unique and conserved regions in Vibrio harveyi and related species in comparison with the shrimp pathogen Vibrio harveyi CAIM 1792.</title>
        <authorList>
            <person name="Espinoza-Valles I."/>
            <person name="Vora G."/>
            <person name="Leekitcharoenphon P."/>
            <person name="Ussery D."/>
            <person name="Hoj L."/>
            <person name="Gomez-Gil B."/>
        </authorList>
    </citation>
    <scope>NUCLEOTIDE SEQUENCE [LARGE SCALE GENOMIC DNA]</scope>
    <source>
        <strain evidence="2">CAIM 1854 / LMG 25443</strain>
    </source>
</reference>
<name>A0A0C1W3M7_9VIBR</name>
<gene>
    <name evidence="1" type="ORF">H735_22245</name>
</gene>
<evidence type="ECO:0000313" key="2">
    <source>
        <dbReference type="Proteomes" id="UP000031586"/>
    </source>
</evidence>
<dbReference type="Proteomes" id="UP000031586">
    <property type="component" value="Unassembled WGS sequence"/>
</dbReference>
<dbReference type="EMBL" id="JPRD01000044">
    <property type="protein sequence ID" value="KIF51022.1"/>
    <property type="molecule type" value="Genomic_DNA"/>
</dbReference>
<sequence>MIKTVVEKQYPPPEWLKDCPDAPLRGDSFEDGIAQSVEREAVIKACNVDKQSLREWVEGEGEQDDGD</sequence>
<dbReference type="AlphaFoldDB" id="A0A0C1W3M7"/>
<accession>A0A0C1W3M7</accession>
<protein>
    <submittedName>
        <fullName evidence="1">Uncharacterized protein</fullName>
    </submittedName>
</protein>
<proteinExistence type="predicted"/>